<dbReference type="Pfam" id="PF10722">
    <property type="entry name" value="YbjN"/>
    <property type="match status" value="1"/>
</dbReference>
<evidence type="ECO:0000313" key="2">
    <source>
        <dbReference type="Proteomes" id="UP000076929"/>
    </source>
</evidence>
<gene>
    <name evidence="1" type="ORF">ccrud_07810</name>
</gene>
<organism evidence="1 2">
    <name type="scientific">Corynebacterium crudilactis</name>
    <dbReference type="NCBI Taxonomy" id="1652495"/>
    <lineage>
        <taxon>Bacteria</taxon>
        <taxon>Bacillati</taxon>
        <taxon>Actinomycetota</taxon>
        <taxon>Actinomycetes</taxon>
        <taxon>Mycobacteriales</taxon>
        <taxon>Corynebacteriaceae</taxon>
        <taxon>Corynebacterium</taxon>
    </lineage>
</organism>
<evidence type="ECO:0000313" key="1">
    <source>
        <dbReference type="EMBL" id="ANE04123.1"/>
    </source>
</evidence>
<dbReference type="KEGG" id="ccjz:ccrud_07810"/>
<reference evidence="1 2" key="1">
    <citation type="submission" date="2016-05" db="EMBL/GenBank/DDBJ databases">
        <title>Complete genome sequence of Corynebacterium crudilactis, a new Corynebacterium species isolated from raw cow's milk.</title>
        <authorList>
            <person name="Christian R."/>
            <person name="Zimmermann J."/>
            <person name="Lipski A."/>
            <person name="Kalinowski J."/>
        </authorList>
    </citation>
    <scope>NUCLEOTIDE SEQUENCE [LARGE SCALE GENOMIC DNA]</scope>
    <source>
        <strain evidence="1 2">JZ16</strain>
    </source>
</reference>
<dbReference type="Proteomes" id="UP000076929">
    <property type="component" value="Chromosome"/>
</dbReference>
<accession>A0A172QTV6</accession>
<name>A0A172QTV6_9CORY</name>
<dbReference type="InterPro" id="IPR019660">
    <property type="entry name" value="Put_sensory_transdc_reg_YbjN"/>
</dbReference>
<sequence length="152" mass="16105">MTTDSTSISTPKPIPVTIERISLIMKEFGIDLLVADEQGTGSQVASANLNGHHVMLAVIGSVLIVRADRPTEMPVADGNPAWHLACNQVNCFNFAAKAVVVDRTENIVVRAEKDVPIAAGLNDIQLSAMLKNAIDHILAIQDAVAKAGQKIG</sequence>
<protein>
    <recommendedName>
        <fullName evidence="3">YbjN domain-containing protein</fullName>
    </recommendedName>
</protein>
<dbReference type="STRING" id="1652495.ccrud_07810"/>
<dbReference type="EMBL" id="CP015622">
    <property type="protein sequence ID" value="ANE04123.1"/>
    <property type="molecule type" value="Genomic_DNA"/>
</dbReference>
<proteinExistence type="predicted"/>
<dbReference type="RefSeq" id="WP_066565881.1">
    <property type="nucleotide sequence ID" value="NZ_CP015622.1"/>
</dbReference>
<dbReference type="AlphaFoldDB" id="A0A172QTV6"/>
<evidence type="ECO:0008006" key="3">
    <source>
        <dbReference type="Google" id="ProtNLM"/>
    </source>
</evidence>
<keyword evidence="2" id="KW-1185">Reference proteome</keyword>
<dbReference type="OrthoDB" id="4423019at2"/>